<keyword evidence="8" id="KW-1185">Reference proteome</keyword>
<feature type="compositionally biased region" description="Polar residues" evidence="4">
    <location>
        <begin position="730"/>
        <end position="743"/>
    </location>
</feature>
<proteinExistence type="predicted"/>
<keyword evidence="3" id="KW-1015">Disulfide bond</keyword>
<dbReference type="Pfam" id="PF00264">
    <property type="entry name" value="Tyrosinase"/>
    <property type="match status" value="1"/>
</dbReference>
<dbReference type="PRINTS" id="PR00092">
    <property type="entry name" value="TYROSINASE"/>
</dbReference>
<organism evidence="7 8">
    <name type="scientific">Cylicocyclus nassatus</name>
    <name type="common">Nematode worm</name>
    <dbReference type="NCBI Taxonomy" id="53992"/>
    <lineage>
        <taxon>Eukaryota</taxon>
        <taxon>Metazoa</taxon>
        <taxon>Ecdysozoa</taxon>
        <taxon>Nematoda</taxon>
        <taxon>Chromadorea</taxon>
        <taxon>Rhabditida</taxon>
        <taxon>Rhabditina</taxon>
        <taxon>Rhabditomorpha</taxon>
        <taxon>Strongyloidea</taxon>
        <taxon>Strongylidae</taxon>
        <taxon>Cylicocyclus</taxon>
    </lineage>
</organism>
<comment type="caution">
    <text evidence="3">Lacks conserved residue(s) required for the propagation of feature annotation.</text>
</comment>
<dbReference type="InterPro" id="IPR050316">
    <property type="entry name" value="Tyrosinase/Hemocyanin"/>
</dbReference>
<dbReference type="PANTHER" id="PTHR11474">
    <property type="entry name" value="TYROSINASE FAMILY MEMBER"/>
    <property type="match status" value="1"/>
</dbReference>
<evidence type="ECO:0000256" key="1">
    <source>
        <dbReference type="ARBA" id="ARBA00022723"/>
    </source>
</evidence>
<dbReference type="EMBL" id="CATQJL010000223">
    <property type="protein sequence ID" value="CAJ0597054.1"/>
    <property type="molecule type" value="Genomic_DNA"/>
</dbReference>
<evidence type="ECO:0000256" key="5">
    <source>
        <dbReference type="SAM" id="SignalP"/>
    </source>
</evidence>
<dbReference type="SUPFAM" id="SSF48056">
    <property type="entry name" value="Di-copper centre-containing domain"/>
    <property type="match status" value="1"/>
</dbReference>
<feature type="domain" description="ShKT" evidence="6">
    <location>
        <begin position="582"/>
        <end position="618"/>
    </location>
</feature>
<dbReference type="PROSITE" id="PS51670">
    <property type="entry name" value="SHKT"/>
    <property type="match status" value="3"/>
</dbReference>
<evidence type="ECO:0000313" key="8">
    <source>
        <dbReference type="Proteomes" id="UP001176961"/>
    </source>
</evidence>
<dbReference type="GO" id="GO:0046872">
    <property type="term" value="F:metal ion binding"/>
    <property type="evidence" value="ECO:0007669"/>
    <property type="project" value="UniProtKB-KW"/>
</dbReference>
<evidence type="ECO:0000256" key="3">
    <source>
        <dbReference type="PROSITE-ProRule" id="PRU01005"/>
    </source>
</evidence>
<dbReference type="GO" id="GO:0016491">
    <property type="term" value="F:oxidoreductase activity"/>
    <property type="evidence" value="ECO:0007669"/>
    <property type="project" value="InterPro"/>
</dbReference>
<dbReference type="InterPro" id="IPR003582">
    <property type="entry name" value="ShKT_dom"/>
</dbReference>
<dbReference type="PANTHER" id="PTHR11474:SF126">
    <property type="entry name" value="TYROSINASE-LIKE PROTEIN TYR-1-RELATED"/>
    <property type="match status" value="1"/>
</dbReference>
<feature type="domain" description="ShKT" evidence="6">
    <location>
        <begin position="632"/>
        <end position="666"/>
    </location>
</feature>
<feature type="domain" description="ShKT" evidence="6">
    <location>
        <begin position="475"/>
        <end position="509"/>
    </location>
</feature>
<feature type="chain" id="PRO_5041295052" description="ShKT domain-containing protein" evidence="5">
    <location>
        <begin position="22"/>
        <end position="792"/>
    </location>
</feature>
<dbReference type="InterPro" id="IPR008922">
    <property type="entry name" value="Di-copper_centre_dom_sf"/>
</dbReference>
<dbReference type="Proteomes" id="UP001176961">
    <property type="component" value="Unassembled WGS sequence"/>
</dbReference>
<evidence type="ECO:0000313" key="7">
    <source>
        <dbReference type="EMBL" id="CAJ0597054.1"/>
    </source>
</evidence>
<feature type="compositionally biased region" description="Low complexity" evidence="4">
    <location>
        <begin position="704"/>
        <end position="717"/>
    </location>
</feature>
<feature type="region of interest" description="Disordered" evidence="4">
    <location>
        <begin position="704"/>
        <end position="778"/>
    </location>
</feature>
<dbReference type="SMART" id="SM00254">
    <property type="entry name" value="ShKT"/>
    <property type="match status" value="4"/>
</dbReference>
<feature type="signal peptide" evidence="5">
    <location>
        <begin position="1"/>
        <end position="21"/>
    </location>
</feature>
<accession>A0AA36GRR6</accession>
<dbReference type="Gene3D" id="1.10.1280.10">
    <property type="entry name" value="Di-copper center containing domain from catechol oxidase"/>
    <property type="match status" value="1"/>
</dbReference>
<evidence type="ECO:0000259" key="6">
    <source>
        <dbReference type="PROSITE" id="PS51670"/>
    </source>
</evidence>
<dbReference type="InterPro" id="IPR002227">
    <property type="entry name" value="Tyrosinase_Cu-bd"/>
</dbReference>
<gene>
    <name evidence="7" type="ORF">CYNAS_LOCUS9037</name>
</gene>
<feature type="disulfide bond" evidence="3">
    <location>
        <begin position="475"/>
        <end position="509"/>
    </location>
</feature>
<keyword evidence="1" id="KW-0479">Metal-binding</keyword>
<keyword evidence="5" id="KW-0732">Signal</keyword>
<comment type="caution">
    <text evidence="7">The sequence shown here is derived from an EMBL/GenBank/DDBJ whole genome shotgun (WGS) entry which is preliminary data.</text>
</comment>
<dbReference type="PROSITE" id="PS00498">
    <property type="entry name" value="TYROSINASE_2"/>
    <property type="match status" value="1"/>
</dbReference>
<reference evidence="7" key="1">
    <citation type="submission" date="2023-07" db="EMBL/GenBank/DDBJ databases">
        <authorList>
            <consortium name="CYATHOMIX"/>
        </authorList>
    </citation>
    <scope>NUCLEOTIDE SEQUENCE</scope>
    <source>
        <strain evidence="7">N/A</strain>
    </source>
</reference>
<feature type="disulfide bond" evidence="3">
    <location>
        <begin position="632"/>
        <end position="666"/>
    </location>
</feature>
<keyword evidence="2" id="KW-0186">Copper</keyword>
<dbReference type="Pfam" id="PF01549">
    <property type="entry name" value="ShK"/>
    <property type="match status" value="4"/>
</dbReference>
<evidence type="ECO:0000256" key="2">
    <source>
        <dbReference type="ARBA" id="ARBA00023008"/>
    </source>
</evidence>
<sequence>MDETLLSYLLVLLHVISYSNAQNQNACNNARSASLRITCQQINNWAAQTRNVAVPSIATVSSPGFAGLAGPVAISSVATSTTPTSAYDCMDIACLCGFFGGTGGANCVLPNGQTLAKATRKEYRVMTDDERQRYHTAMWSIKGNGDYDAISVIHSQFATSPGAHSGPAFPLWHREFIKRMEIALRRIDPTLGLPYWDSTLDETLPSSRDSVLWGNELMGTQSSDGTVRTGAFRNWTVVDGSRVLRRDIGAVGDLLTQSDVSALLNTNDFRQILAFTAPQQSCPFPADFSALEYTHGAPHVYTGGDMQIITTAANDPLFFNHHSFIDLIWEQWRLTKQSRSERETVYPQDNLACSSTAHFLNNTMAPFFPMTNRDGLSNQYTDNLYQYAPRPTCSSGNLNGCGSKYLFCDVSHGPPRCAAKIVLGGNCGGYTNNEDRCYLGQCTNNICTMISTPMPTTQPPIITTSAPTGPRQETCYNEQQCCAPWAARGECSRNPLYMNTWCRASCAICTPITYDLSVECSNRTPRCMGWARMGECRNNPSWMSENCRLAWTTSSTVTTTTTSTTSTSTTTSPITPQLNTTCINQHYCCIAWASRGYCTTSDFRDYMALYCQAACLVCTGSPFGSIWNTQVCNDGNQSCRQWAAQNQCSINPAYMWENCRQSCSACNIGMLPERLRSCGFSRRLTSRRRLISAFQISPVSLSPRRSSLSRRTSSLAPGKQVRTVKRTRKPSSPSNNRHGPNQSLKKETTIEEPSLRSNTFKSSRRRLSSRKSNPQGSTRHVRDLVVFADIIM</sequence>
<evidence type="ECO:0000256" key="4">
    <source>
        <dbReference type="SAM" id="MobiDB-lite"/>
    </source>
</evidence>
<name>A0AA36GRR6_CYLNA</name>
<protein>
    <recommendedName>
        <fullName evidence="6">ShKT domain-containing protein</fullName>
    </recommendedName>
</protein>
<dbReference type="AlphaFoldDB" id="A0AA36GRR6"/>